<dbReference type="OrthoDB" id="10501758at2759"/>
<organism evidence="2 3">
    <name type="scientific">Trichinella nativa</name>
    <dbReference type="NCBI Taxonomy" id="6335"/>
    <lineage>
        <taxon>Eukaryota</taxon>
        <taxon>Metazoa</taxon>
        <taxon>Ecdysozoa</taxon>
        <taxon>Nematoda</taxon>
        <taxon>Enoplea</taxon>
        <taxon>Dorylaimia</taxon>
        <taxon>Trichinellida</taxon>
        <taxon>Trichinellidae</taxon>
        <taxon>Trichinella</taxon>
    </lineage>
</organism>
<dbReference type="AlphaFoldDB" id="A0A0V1L3P4"/>
<gene>
    <name evidence="2" type="ORF">T02_9282</name>
</gene>
<keyword evidence="1" id="KW-0812">Transmembrane</keyword>
<proteinExistence type="predicted"/>
<keyword evidence="3" id="KW-1185">Reference proteome</keyword>
<comment type="caution">
    <text evidence="2">The sequence shown here is derived from an EMBL/GenBank/DDBJ whole genome shotgun (WGS) entry which is preliminary data.</text>
</comment>
<accession>A0A0V1L3P4</accession>
<keyword evidence="1" id="KW-0472">Membrane</keyword>
<reference evidence="2 3" key="1">
    <citation type="submission" date="2015-05" db="EMBL/GenBank/DDBJ databases">
        <title>Evolution of Trichinella species and genotypes.</title>
        <authorList>
            <person name="Korhonen P.K."/>
            <person name="Edoardo P."/>
            <person name="Giuseppe L.R."/>
            <person name="Gasser R.B."/>
        </authorList>
    </citation>
    <scope>NUCLEOTIDE SEQUENCE [LARGE SCALE GENOMIC DNA]</scope>
    <source>
        <strain evidence="2">ISS10</strain>
    </source>
</reference>
<protein>
    <submittedName>
        <fullName evidence="2">Uncharacterized protein</fullName>
    </submittedName>
</protein>
<name>A0A0V1L3P4_9BILA</name>
<dbReference type="EMBL" id="JYDW01000144">
    <property type="protein sequence ID" value="KRZ54164.1"/>
    <property type="molecule type" value="Genomic_DNA"/>
</dbReference>
<keyword evidence="1" id="KW-1133">Transmembrane helix</keyword>
<dbReference type="Proteomes" id="UP000054721">
    <property type="component" value="Unassembled WGS sequence"/>
</dbReference>
<feature type="transmembrane region" description="Helical" evidence="1">
    <location>
        <begin position="97"/>
        <end position="117"/>
    </location>
</feature>
<evidence type="ECO:0000313" key="3">
    <source>
        <dbReference type="Proteomes" id="UP000054721"/>
    </source>
</evidence>
<evidence type="ECO:0000313" key="2">
    <source>
        <dbReference type="EMBL" id="KRZ54164.1"/>
    </source>
</evidence>
<evidence type="ECO:0000256" key="1">
    <source>
        <dbReference type="SAM" id="Phobius"/>
    </source>
</evidence>
<sequence length="195" mass="23024">MDYNKKMMLRLRTTGRLDNRIVTDRMWTEEEFEILFLGILLSAQFCAKFPCSHFQSTFDEVIVNGIEWRGLEEYHQSSDGFINEANCKSVSLHFHTITNLLLLLIVAALAIATFRVVRFTETTHTYHTVEKKFTLQNQKFSLDEALSLLPYKKMIFLKIVKKNSSALLIFETLKWSKLIRRYLFKIHYHLDGRHL</sequence>